<keyword evidence="4" id="KW-0238">DNA-binding</keyword>
<feature type="compositionally biased region" description="Basic and acidic residues" evidence="7">
    <location>
        <begin position="74"/>
        <end position="86"/>
    </location>
</feature>
<evidence type="ECO:0000256" key="6">
    <source>
        <dbReference type="ARBA" id="ARBA00023242"/>
    </source>
</evidence>
<evidence type="ECO:0000259" key="8">
    <source>
        <dbReference type="PROSITE" id="PS51032"/>
    </source>
</evidence>
<feature type="compositionally biased region" description="Polar residues" evidence="7">
    <location>
        <begin position="93"/>
        <end position="106"/>
    </location>
</feature>
<evidence type="ECO:0000256" key="2">
    <source>
        <dbReference type="ARBA" id="ARBA00022745"/>
    </source>
</evidence>
<dbReference type="GO" id="GO:0005634">
    <property type="term" value="C:nucleus"/>
    <property type="evidence" value="ECO:0007669"/>
    <property type="project" value="UniProtKB-SubCell"/>
</dbReference>
<evidence type="ECO:0000313" key="9">
    <source>
        <dbReference type="EMBL" id="KAG5603843.1"/>
    </source>
</evidence>
<dbReference type="SMART" id="SM00380">
    <property type="entry name" value="AP2"/>
    <property type="match status" value="1"/>
</dbReference>
<keyword evidence="6" id="KW-0539">Nucleus</keyword>
<dbReference type="PANTHER" id="PTHR31677">
    <property type="entry name" value="AP2 DOMAIN CLASS TRANSCRIPTION FACTOR"/>
    <property type="match status" value="1"/>
</dbReference>
<keyword evidence="5" id="KW-0804">Transcription</keyword>
<comment type="subcellular location">
    <subcellularLocation>
        <location evidence="1">Nucleus</location>
    </subcellularLocation>
</comment>
<keyword evidence="3" id="KW-0805">Transcription regulation</keyword>
<protein>
    <recommendedName>
        <fullName evidence="8">AP2/ERF domain-containing protein</fullName>
    </recommendedName>
</protein>
<reference evidence="9 10" key="1">
    <citation type="submission" date="2020-09" db="EMBL/GenBank/DDBJ databases">
        <title>De no assembly of potato wild relative species, Solanum commersonii.</title>
        <authorList>
            <person name="Cho K."/>
        </authorList>
    </citation>
    <scope>NUCLEOTIDE SEQUENCE [LARGE SCALE GENOMIC DNA]</scope>
    <source>
        <strain evidence="9">LZ3.2</strain>
        <tissue evidence="9">Leaf</tissue>
    </source>
</reference>
<dbReference type="GO" id="GO:0003700">
    <property type="term" value="F:DNA-binding transcription factor activity"/>
    <property type="evidence" value="ECO:0007669"/>
    <property type="project" value="InterPro"/>
</dbReference>
<proteinExistence type="predicted"/>
<dbReference type="GO" id="GO:0003677">
    <property type="term" value="F:DNA binding"/>
    <property type="evidence" value="ECO:0007669"/>
    <property type="project" value="UniProtKB-KW"/>
</dbReference>
<dbReference type="GO" id="GO:0009873">
    <property type="term" value="P:ethylene-activated signaling pathway"/>
    <property type="evidence" value="ECO:0007669"/>
    <property type="project" value="UniProtKB-KW"/>
</dbReference>
<comment type="caution">
    <text evidence="9">The sequence shown here is derived from an EMBL/GenBank/DDBJ whole genome shotgun (WGS) entry which is preliminary data.</text>
</comment>
<dbReference type="InterPro" id="IPR001471">
    <property type="entry name" value="AP2/ERF_dom"/>
</dbReference>
<evidence type="ECO:0000256" key="7">
    <source>
        <dbReference type="SAM" id="MobiDB-lite"/>
    </source>
</evidence>
<dbReference type="PANTHER" id="PTHR31677:SF222">
    <property type="entry name" value="AP2_ERF DOMAIN-CONTAINING TRANSCRIPTION FACTOR"/>
    <property type="match status" value="1"/>
</dbReference>
<name>A0A9J5YSU6_SOLCO</name>
<feature type="domain" description="AP2/ERF" evidence="8">
    <location>
        <begin position="16"/>
        <end position="73"/>
    </location>
</feature>
<organism evidence="9 10">
    <name type="scientific">Solanum commersonii</name>
    <name type="common">Commerson's wild potato</name>
    <name type="synonym">Commerson's nightshade</name>
    <dbReference type="NCBI Taxonomy" id="4109"/>
    <lineage>
        <taxon>Eukaryota</taxon>
        <taxon>Viridiplantae</taxon>
        <taxon>Streptophyta</taxon>
        <taxon>Embryophyta</taxon>
        <taxon>Tracheophyta</taxon>
        <taxon>Spermatophyta</taxon>
        <taxon>Magnoliopsida</taxon>
        <taxon>eudicotyledons</taxon>
        <taxon>Gunneridae</taxon>
        <taxon>Pentapetalae</taxon>
        <taxon>asterids</taxon>
        <taxon>lamiids</taxon>
        <taxon>Solanales</taxon>
        <taxon>Solanaceae</taxon>
        <taxon>Solanoideae</taxon>
        <taxon>Solaneae</taxon>
        <taxon>Solanum</taxon>
    </lineage>
</organism>
<evidence type="ECO:0000313" key="10">
    <source>
        <dbReference type="Proteomes" id="UP000824120"/>
    </source>
</evidence>
<keyword evidence="10" id="KW-1185">Reference proteome</keyword>
<evidence type="ECO:0000256" key="5">
    <source>
        <dbReference type="ARBA" id="ARBA00023163"/>
    </source>
</evidence>
<dbReference type="Gene3D" id="3.30.730.10">
    <property type="entry name" value="AP2/ERF domain"/>
    <property type="match status" value="1"/>
</dbReference>
<evidence type="ECO:0000256" key="4">
    <source>
        <dbReference type="ARBA" id="ARBA00023125"/>
    </source>
</evidence>
<evidence type="ECO:0000256" key="1">
    <source>
        <dbReference type="ARBA" id="ARBA00004123"/>
    </source>
</evidence>
<accession>A0A9J5YSU6</accession>
<keyword evidence="2" id="KW-0936">Ethylene signaling pathway</keyword>
<sequence length="170" mass="19225">MKSQKITSNKNCARLYPIGVRKQKSGKFGVEIRHPIEKKNIWLGTFTTVDEASARYKSKKLEFEELMIAKDAKKDQISEKSDKKTCFGDGSKQKSSMVVTGNSNPSKGVEEKTKEEFRNEMDEELFEGTWVKISEGNEVKISHKLGVLVVDNYGYLVGEFSAMDDLSIDK</sequence>
<dbReference type="PROSITE" id="PS51032">
    <property type="entry name" value="AP2_ERF"/>
    <property type="match status" value="1"/>
</dbReference>
<evidence type="ECO:0000256" key="3">
    <source>
        <dbReference type="ARBA" id="ARBA00023015"/>
    </source>
</evidence>
<dbReference type="Proteomes" id="UP000824120">
    <property type="component" value="Chromosome 5"/>
</dbReference>
<gene>
    <name evidence="9" type="ORF">H5410_025335</name>
</gene>
<dbReference type="InterPro" id="IPR036955">
    <property type="entry name" value="AP2/ERF_dom_sf"/>
</dbReference>
<dbReference type="EMBL" id="JACXVP010000005">
    <property type="protein sequence ID" value="KAG5603843.1"/>
    <property type="molecule type" value="Genomic_DNA"/>
</dbReference>
<dbReference type="OrthoDB" id="1293062at2759"/>
<dbReference type="InterPro" id="IPR016177">
    <property type="entry name" value="DNA-bd_dom_sf"/>
</dbReference>
<feature type="region of interest" description="Disordered" evidence="7">
    <location>
        <begin position="74"/>
        <end position="113"/>
    </location>
</feature>
<dbReference type="AlphaFoldDB" id="A0A9J5YSU6"/>
<dbReference type="SUPFAM" id="SSF54171">
    <property type="entry name" value="DNA-binding domain"/>
    <property type="match status" value="1"/>
</dbReference>